<dbReference type="GO" id="GO:0005525">
    <property type="term" value="F:GTP binding"/>
    <property type="evidence" value="ECO:0007669"/>
    <property type="project" value="UniProtKB-KW"/>
</dbReference>
<dbReference type="PRINTS" id="PR00326">
    <property type="entry name" value="GTP1OBG"/>
</dbReference>
<evidence type="ECO:0000256" key="2">
    <source>
        <dbReference type="ARBA" id="ARBA00022741"/>
    </source>
</evidence>
<dbReference type="GO" id="GO:0003924">
    <property type="term" value="F:GTPase activity"/>
    <property type="evidence" value="ECO:0007669"/>
    <property type="project" value="TreeGrafter"/>
</dbReference>
<dbReference type="InterPro" id="IPR016478">
    <property type="entry name" value="GTPase_MTG1"/>
</dbReference>
<dbReference type="EMBL" id="UHIO01000001">
    <property type="protein sequence ID" value="SUP41302.1"/>
    <property type="molecule type" value="Genomic_DNA"/>
</dbReference>
<evidence type="ECO:0000313" key="7">
    <source>
        <dbReference type="EMBL" id="SUP41302.1"/>
    </source>
</evidence>
<keyword evidence="8" id="KW-1185">Reference proteome</keyword>
<dbReference type="RefSeq" id="WP_115309781.1">
    <property type="nucleotide sequence ID" value="NZ_UHIO01000001.1"/>
</dbReference>
<dbReference type="GO" id="GO:0005737">
    <property type="term" value="C:cytoplasm"/>
    <property type="evidence" value="ECO:0007669"/>
    <property type="project" value="UniProtKB-SubCell"/>
</dbReference>
<dbReference type="InterPro" id="IPR023179">
    <property type="entry name" value="GTP-bd_ortho_bundle_sf"/>
</dbReference>
<dbReference type="Gene3D" id="3.40.50.300">
    <property type="entry name" value="P-loop containing nucleotide triphosphate hydrolases"/>
    <property type="match status" value="1"/>
</dbReference>
<proteinExistence type="inferred from homology"/>
<dbReference type="Pfam" id="PF01926">
    <property type="entry name" value="MMR_HSR1"/>
    <property type="match status" value="1"/>
</dbReference>
<keyword evidence="3 4" id="KW-0342">GTP-binding</keyword>
<dbReference type="OrthoDB" id="9779790at2"/>
<evidence type="ECO:0000256" key="5">
    <source>
        <dbReference type="PIRSR" id="PIRSR006230-1"/>
    </source>
</evidence>
<dbReference type="PIRSF" id="PIRSF006230">
    <property type="entry name" value="MG442"/>
    <property type="match status" value="1"/>
</dbReference>
<organism evidence="7 8">
    <name type="scientific">Veillonella criceti</name>
    <dbReference type="NCBI Taxonomy" id="103891"/>
    <lineage>
        <taxon>Bacteria</taxon>
        <taxon>Bacillati</taxon>
        <taxon>Bacillota</taxon>
        <taxon>Negativicutes</taxon>
        <taxon>Veillonellales</taxon>
        <taxon>Veillonellaceae</taxon>
        <taxon>Veillonella</taxon>
    </lineage>
</organism>
<feature type="binding site" evidence="5">
    <location>
        <position position="183"/>
    </location>
    <ligand>
        <name>GTP</name>
        <dbReference type="ChEBI" id="CHEBI:37565"/>
    </ligand>
</feature>
<keyword evidence="4" id="KW-0963">Cytoplasm</keyword>
<dbReference type="InterPro" id="IPR019991">
    <property type="entry name" value="GTP-bd_ribosome_bgen"/>
</dbReference>
<dbReference type="Gene3D" id="1.10.1580.10">
    <property type="match status" value="1"/>
</dbReference>
<gene>
    <name evidence="7" type="primary">rbgA</name>
    <name evidence="7" type="ORF">NCTC12020_00538</name>
</gene>
<feature type="binding site" evidence="5">
    <location>
        <begin position="67"/>
        <end position="70"/>
    </location>
    <ligand>
        <name>GTP</name>
        <dbReference type="ChEBI" id="CHEBI:37565"/>
    </ligand>
</feature>
<dbReference type="SUPFAM" id="SSF52540">
    <property type="entry name" value="P-loop containing nucleoside triphosphate hydrolases"/>
    <property type="match status" value="1"/>
</dbReference>
<dbReference type="InterPro" id="IPR030378">
    <property type="entry name" value="G_CP_dom"/>
</dbReference>
<dbReference type="PROSITE" id="PS51721">
    <property type="entry name" value="G_CP"/>
    <property type="match status" value="1"/>
</dbReference>
<dbReference type="FunFam" id="3.40.50.300:FF:000590">
    <property type="entry name" value="Ribosome biogenesis GTPase A"/>
    <property type="match status" value="1"/>
</dbReference>
<feature type="binding site" evidence="5">
    <location>
        <begin position="139"/>
        <end position="144"/>
    </location>
    <ligand>
        <name>GTP</name>
        <dbReference type="ChEBI" id="CHEBI:37565"/>
    </ligand>
</feature>
<comment type="similarity">
    <text evidence="4">Belongs to the TRAFAC class YlqF/YawG GTPase family. MTG1 subfamily.</text>
</comment>
<dbReference type="InterPro" id="IPR027417">
    <property type="entry name" value="P-loop_NTPase"/>
</dbReference>
<name>A0A380NIP1_9FIRM</name>
<dbReference type="Proteomes" id="UP000255367">
    <property type="component" value="Unassembled WGS sequence"/>
</dbReference>
<evidence type="ECO:0000313" key="8">
    <source>
        <dbReference type="Proteomes" id="UP000255367"/>
    </source>
</evidence>
<keyword evidence="2 4" id="KW-0547">Nucleotide-binding</keyword>
<evidence type="ECO:0000259" key="6">
    <source>
        <dbReference type="PROSITE" id="PS51721"/>
    </source>
</evidence>
<feature type="domain" description="CP-type G" evidence="6">
    <location>
        <begin position="19"/>
        <end position="187"/>
    </location>
</feature>
<dbReference type="GO" id="GO:0006412">
    <property type="term" value="P:translation"/>
    <property type="evidence" value="ECO:0007669"/>
    <property type="project" value="TreeGrafter"/>
</dbReference>
<dbReference type="CDD" id="cd01856">
    <property type="entry name" value="YlqF"/>
    <property type="match status" value="1"/>
</dbReference>
<comment type="function">
    <text evidence="4">Required for a late step of 50S ribosomal subunit assembly. Has GTPase activity.</text>
</comment>
<dbReference type="NCBIfam" id="TIGR03596">
    <property type="entry name" value="GTPase_YlqF"/>
    <property type="match status" value="1"/>
</dbReference>
<sequence>MADMKQDVFPVVHWFPGHMAKATRMIKEYVKKVDVVIELLDARIPRSSANPVISEVVGEKPHIIVLNKADLADPKETKAWTEYFTTQGMTVLAIDSKSGKGNKQLVKAVERLSQPIIDKWLKKGIRSRSVRTIILGIPNVGKSTLINKLAGAAATRTADKPGHTRGQQWVKIGKNLELLDTPGVLWPKLEDQRAAARLAMTGAISDDVYDLESVMKQLLRQVKENNPNLLVERYKLKPEELDDMEQLLESIGRRRGCLVSGGVVDLDKARRIVLADYRNQKLGNLTLDGVDEEPVIIEDTIEYDEK</sequence>
<dbReference type="PANTHER" id="PTHR45782:SF4">
    <property type="entry name" value="MITOCHONDRIAL RIBOSOME-ASSOCIATED GTPASE 1"/>
    <property type="match status" value="1"/>
</dbReference>
<evidence type="ECO:0000256" key="1">
    <source>
        <dbReference type="ARBA" id="ARBA00014898"/>
    </source>
</evidence>
<dbReference type="PANTHER" id="PTHR45782">
    <property type="entry name" value="MITOCHONDRIAL RIBOSOME-ASSOCIATED GTPASE 1"/>
    <property type="match status" value="1"/>
</dbReference>
<evidence type="ECO:0000256" key="3">
    <source>
        <dbReference type="ARBA" id="ARBA00023134"/>
    </source>
</evidence>
<accession>A0A380NIP1</accession>
<dbReference type="InterPro" id="IPR006073">
    <property type="entry name" value="GTP-bd"/>
</dbReference>
<evidence type="ECO:0000256" key="4">
    <source>
        <dbReference type="PIRNR" id="PIRNR006230"/>
    </source>
</evidence>
<protein>
    <recommendedName>
        <fullName evidence="1 4">Ribosome biogenesis GTPase A</fullName>
    </recommendedName>
</protein>
<dbReference type="AlphaFoldDB" id="A0A380NIP1"/>
<reference evidence="7 8" key="1">
    <citation type="submission" date="2018-06" db="EMBL/GenBank/DDBJ databases">
        <authorList>
            <consortium name="Pathogen Informatics"/>
            <person name="Doyle S."/>
        </authorList>
    </citation>
    <scope>NUCLEOTIDE SEQUENCE [LARGE SCALE GENOMIC DNA]</scope>
    <source>
        <strain evidence="7 8">NCTC12020</strain>
    </source>
</reference>
<comment type="subcellular location">
    <subcellularLocation>
        <location evidence="4">Cytoplasm</location>
    </subcellularLocation>
</comment>